<feature type="domain" description="ABC transporter" evidence="4">
    <location>
        <begin position="5"/>
        <end position="229"/>
    </location>
</feature>
<dbReference type="InterPro" id="IPR017871">
    <property type="entry name" value="ABC_transporter-like_CS"/>
</dbReference>
<sequence length="236" mass="26339">MTPIIQLNDIMHRYDKDIVINNINLELNKGEIVALIGPSGSGKSTILNIIGGLLIPTNGECLLQGERINGKTGHVSFMPQSHSLMPWRTVIQNISLATEIDANDSENKSEHLLERAGFTSIKDKYPSELSGGMKQRVSFLRALNTEHQLLLLDEPFSALDEITRNDMQIWLKSLLTESNKTVLMITHSIDEAIKMSNRILVLNQKPATIIRSIDVNHDLSVSQIAELKAQIIQLLK</sequence>
<dbReference type="EMBL" id="CP021059">
    <property type="protein sequence ID" value="ARQ06767.1"/>
    <property type="molecule type" value="Genomic_DNA"/>
</dbReference>
<keyword evidence="3 5" id="KW-0067">ATP-binding</keyword>
<dbReference type="CDD" id="cd03293">
    <property type="entry name" value="ABC_NrtD_SsuB_transporters"/>
    <property type="match status" value="1"/>
</dbReference>
<organism evidence="5 6">
    <name type="scientific">Macrococcoides canis</name>
    <dbReference type="NCBI Taxonomy" id="1855823"/>
    <lineage>
        <taxon>Bacteria</taxon>
        <taxon>Bacillati</taxon>
        <taxon>Bacillota</taxon>
        <taxon>Bacilli</taxon>
        <taxon>Bacillales</taxon>
        <taxon>Staphylococcaceae</taxon>
        <taxon>Macrococcoides</taxon>
    </lineage>
</organism>
<reference evidence="5 6" key="1">
    <citation type="journal article" date="2017" name="Int. J. Syst. Evol. Microbiol.">
        <title>Macrococcus canis sp. nov., a skin bacterium associated with infections in dogs.</title>
        <authorList>
            <person name="Gobeli Brawand S."/>
            <person name="Cotting K."/>
            <person name="Gomez-Sanz E."/>
            <person name="Collaud A."/>
            <person name="Thomann A."/>
            <person name="Brodard I."/>
            <person name="Rodriguez-Campos S."/>
            <person name="Strauss C."/>
            <person name="Perreten V."/>
        </authorList>
    </citation>
    <scope>NUCLEOTIDE SEQUENCE [LARGE SCALE GENOMIC DNA]</scope>
    <source>
        <strain evidence="5 6">KM45013</strain>
    </source>
</reference>
<dbReference type="PROSITE" id="PS50893">
    <property type="entry name" value="ABC_TRANSPORTER_2"/>
    <property type="match status" value="1"/>
</dbReference>
<keyword evidence="1" id="KW-0813">Transport</keyword>
<evidence type="ECO:0000256" key="1">
    <source>
        <dbReference type="ARBA" id="ARBA00022448"/>
    </source>
</evidence>
<keyword evidence="5" id="KW-0378">Hydrolase</keyword>
<dbReference type="GO" id="GO:0016887">
    <property type="term" value="F:ATP hydrolysis activity"/>
    <property type="evidence" value="ECO:0007669"/>
    <property type="project" value="InterPro"/>
</dbReference>
<accession>A0A1W7AAX1</accession>
<dbReference type="InterPro" id="IPR003439">
    <property type="entry name" value="ABC_transporter-like_ATP-bd"/>
</dbReference>
<dbReference type="GeneID" id="35295252"/>
<dbReference type="AlphaFoldDB" id="A0A1W7AAX1"/>
<evidence type="ECO:0000313" key="6">
    <source>
        <dbReference type="Proteomes" id="UP000194154"/>
    </source>
</evidence>
<dbReference type="PANTHER" id="PTHR42788">
    <property type="entry name" value="TAURINE IMPORT ATP-BINDING PROTEIN-RELATED"/>
    <property type="match status" value="1"/>
</dbReference>
<dbReference type="SUPFAM" id="SSF52540">
    <property type="entry name" value="P-loop containing nucleoside triphosphate hydrolases"/>
    <property type="match status" value="1"/>
</dbReference>
<evidence type="ECO:0000256" key="2">
    <source>
        <dbReference type="ARBA" id="ARBA00022741"/>
    </source>
</evidence>
<gene>
    <name evidence="5" type="primary">tauB</name>
    <name evidence="5" type="ORF">MCCS_11210</name>
</gene>
<keyword evidence="6" id="KW-1185">Reference proteome</keyword>
<evidence type="ECO:0000259" key="4">
    <source>
        <dbReference type="PROSITE" id="PS50893"/>
    </source>
</evidence>
<dbReference type="InterPro" id="IPR003593">
    <property type="entry name" value="AAA+_ATPase"/>
</dbReference>
<dbReference type="Proteomes" id="UP000194154">
    <property type="component" value="Chromosome"/>
</dbReference>
<dbReference type="STRING" id="1855823.MCCS_11210"/>
<evidence type="ECO:0000313" key="5">
    <source>
        <dbReference type="EMBL" id="ARQ06767.1"/>
    </source>
</evidence>
<dbReference type="SMART" id="SM00382">
    <property type="entry name" value="AAA"/>
    <property type="match status" value="1"/>
</dbReference>
<name>A0A1W7AAX1_9STAP</name>
<keyword evidence="2" id="KW-0547">Nucleotide-binding</keyword>
<dbReference type="GO" id="GO:0005524">
    <property type="term" value="F:ATP binding"/>
    <property type="evidence" value="ECO:0007669"/>
    <property type="project" value="UniProtKB-KW"/>
</dbReference>
<dbReference type="EC" id="3.6.3.36" evidence="5"/>
<evidence type="ECO:0000256" key="3">
    <source>
        <dbReference type="ARBA" id="ARBA00022840"/>
    </source>
</evidence>
<dbReference type="RefSeq" id="WP_226997668.1">
    <property type="nucleotide sequence ID" value="NZ_CBCRZA010000005.1"/>
</dbReference>
<proteinExistence type="predicted"/>
<dbReference type="Gene3D" id="3.40.50.300">
    <property type="entry name" value="P-loop containing nucleotide triphosphate hydrolases"/>
    <property type="match status" value="1"/>
</dbReference>
<dbReference type="Pfam" id="PF00005">
    <property type="entry name" value="ABC_tran"/>
    <property type="match status" value="1"/>
</dbReference>
<protein>
    <submittedName>
        <fullName evidence="5">Taurine import ATP-binding protein TauB</fullName>
        <ecNumber evidence="5">3.6.3.36</ecNumber>
    </submittedName>
</protein>
<dbReference type="KEGG" id="mcak:MCCS_11210"/>
<dbReference type="InterPro" id="IPR050166">
    <property type="entry name" value="ABC_transporter_ATP-bind"/>
</dbReference>
<dbReference type="InterPro" id="IPR027417">
    <property type="entry name" value="P-loop_NTPase"/>
</dbReference>
<dbReference type="PROSITE" id="PS00211">
    <property type="entry name" value="ABC_TRANSPORTER_1"/>
    <property type="match status" value="1"/>
</dbReference>
<dbReference type="PANTHER" id="PTHR42788:SF2">
    <property type="entry name" value="ABC TRANSPORTER ATP-BINDING PROTEIN"/>
    <property type="match status" value="1"/>
</dbReference>